<evidence type="ECO:0000313" key="5">
    <source>
        <dbReference type="Proteomes" id="UP000298340"/>
    </source>
</evidence>
<dbReference type="EMBL" id="QWDN01000002">
    <property type="protein sequence ID" value="TEB44823.1"/>
    <property type="molecule type" value="Genomic_DNA"/>
</dbReference>
<keyword evidence="1" id="KW-0378">Hydrolase</keyword>
<reference evidence="3 5" key="2">
    <citation type="journal article" date="2018" name="Syst. Appl. Microbiol.">
        <title>Flavobacterium circumlabens sp. nov. and Flavobacterium cupreum sp. nov., two psychrotrophic species isolated from Antarctic environmental samples.</title>
        <authorList>
            <person name="Kralova S."/>
            <person name="Busse H.J."/>
            <person name="Svec P."/>
            <person name="Maslanova I."/>
            <person name="Stankova E."/>
            <person name="Bartak M."/>
            <person name="Sedlacek I."/>
        </authorList>
    </citation>
    <scope>NUCLEOTIDE SEQUENCE [LARGE SCALE GENOMIC DNA]</scope>
    <source>
        <strain evidence="3 5">CCM 8828</strain>
    </source>
</reference>
<organism evidence="3 5">
    <name type="scientific">Flavobacterium circumlabens</name>
    <dbReference type="NCBI Taxonomy" id="2133765"/>
    <lineage>
        <taxon>Bacteria</taxon>
        <taxon>Pseudomonadati</taxon>
        <taxon>Bacteroidota</taxon>
        <taxon>Flavobacteriia</taxon>
        <taxon>Flavobacteriales</taxon>
        <taxon>Flavobacteriaceae</taxon>
        <taxon>Flavobacterium</taxon>
    </lineage>
</organism>
<evidence type="ECO:0000313" key="3">
    <source>
        <dbReference type="EMBL" id="TEB44823.1"/>
    </source>
</evidence>
<dbReference type="Gene3D" id="3.20.20.80">
    <property type="entry name" value="Glycosidases"/>
    <property type="match status" value="1"/>
</dbReference>
<evidence type="ECO:0000313" key="4">
    <source>
        <dbReference type="Proteomes" id="UP000295270"/>
    </source>
</evidence>
<dbReference type="GO" id="GO:0004567">
    <property type="term" value="F:beta-mannosidase activity"/>
    <property type="evidence" value="ECO:0007669"/>
    <property type="project" value="TreeGrafter"/>
</dbReference>
<gene>
    <name evidence="3" type="ORF">D0809_06400</name>
    <name evidence="2" type="ORF">EV142_102149</name>
</gene>
<reference evidence="2 4" key="1">
    <citation type="journal article" date="2015" name="Stand. Genomic Sci.">
        <title>Genomic Encyclopedia of Bacterial and Archaeal Type Strains, Phase III: the genomes of soil and plant-associated and newly described type strains.</title>
        <authorList>
            <person name="Whitman W.B."/>
            <person name="Woyke T."/>
            <person name="Klenk H.P."/>
            <person name="Zhou Y."/>
            <person name="Lilburn T.G."/>
            <person name="Beck B.J."/>
            <person name="De Vos P."/>
            <person name="Vandamme P."/>
            <person name="Eisen J.A."/>
            <person name="Garrity G."/>
            <person name="Hugenholtz P."/>
            <person name="Kyrpides N.C."/>
        </authorList>
    </citation>
    <scope>NUCLEOTIDE SEQUENCE [LARGE SCALE GENOMIC DNA]</scope>
    <source>
        <strain evidence="2 4">P5626</strain>
    </source>
</reference>
<evidence type="ECO:0000256" key="1">
    <source>
        <dbReference type="ARBA" id="ARBA00023295"/>
    </source>
</evidence>
<dbReference type="AlphaFoldDB" id="A0A4Y7UEE3"/>
<dbReference type="PANTHER" id="PTHR43730:SF1">
    <property type="entry name" value="BETA-MANNOSIDASE"/>
    <property type="match status" value="1"/>
</dbReference>
<sequence>MSEYGFQSFPELETLKTFAIPEDYNINSQVMKSHQKSGIGNQTIEYYMKNMFNVPKKFEDFLYVGQILQSEGIRTAIEAHRRANHFAWEHCTGR</sequence>
<dbReference type="InterPro" id="IPR017853">
    <property type="entry name" value="GH"/>
</dbReference>
<proteinExistence type="predicted"/>
<name>A0A4Y7UEE3_9FLAO</name>
<keyword evidence="4" id="KW-1185">Reference proteome</keyword>
<evidence type="ECO:0000313" key="2">
    <source>
        <dbReference type="EMBL" id="TCN59531.1"/>
    </source>
</evidence>
<protein>
    <submittedName>
        <fullName evidence="3">Uncharacterized protein</fullName>
    </submittedName>
</protein>
<reference evidence="2" key="3">
    <citation type="submission" date="2019-03" db="EMBL/GenBank/DDBJ databases">
        <authorList>
            <person name="Whitman W."/>
            <person name="Huntemann M."/>
            <person name="Clum A."/>
            <person name="Pillay M."/>
            <person name="Palaniappan K."/>
            <person name="Varghese N."/>
            <person name="Mikhailova N."/>
            <person name="Stamatis D."/>
            <person name="Reddy T."/>
            <person name="Daum C."/>
            <person name="Shapiro N."/>
            <person name="Ivanova N."/>
            <person name="Kyrpides N."/>
            <person name="Woyke T."/>
        </authorList>
    </citation>
    <scope>NUCLEOTIDE SEQUENCE</scope>
    <source>
        <strain evidence="2">P5626</strain>
    </source>
</reference>
<dbReference type="OrthoDB" id="9801077at2"/>
<dbReference type="Proteomes" id="UP000295270">
    <property type="component" value="Unassembled WGS sequence"/>
</dbReference>
<dbReference type="RefSeq" id="WP_132033388.1">
    <property type="nucleotide sequence ID" value="NZ_QWDN01000002.1"/>
</dbReference>
<dbReference type="Proteomes" id="UP000298340">
    <property type="component" value="Unassembled WGS sequence"/>
</dbReference>
<dbReference type="GO" id="GO:0006516">
    <property type="term" value="P:glycoprotein catabolic process"/>
    <property type="evidence" value="ECO:0007669"/>
    <property type="project" value="TreeGrafter"/>
</dbReference>
<dbReference type="PANTHER" id="PTHR43730">
    <property type="entry name" value="BETA-MANNOSIDASE"/>
    <property type="match status" value="1"/>
</dbReference>
<accession>A0A4Y7UEE3</accession>
<keyword evidence="1" id="KW-0326">Glycosidase</keyword>
<dbReference type="EMBL" id="SLWA01000002">
    <property type="protein sequence ID" value="TCN59531.1"/>
    <property type="molecule type" value="Genomic_DNA"/>
</dbReference>
<dbReference type="SUPFAM" id="SSF51445">
    <property type="entry name" value="(Trans)glycosidases"/>
    <property type="match status" value="1"/>
</dbReference>
<dbReference type="InterPro" id="IPR050887">
    <property type="entry name" value="Beta-mannosidase_GH2"/>
</dbReference>
<comment type="caution">
    <text evidence="3">The sequence shown here is derived from an EMBL/GenBank/DDBJ whole genome shotgun (WGS) entry which is preliminary data.</text>
</comment>